<keyword evidence="6 7" id="KW-0472">Membrane</keyword>
<dbReference type="EMBL" id="CP012502">
    <property type="protein sequence ID" value="AOM83006.1"/>
    <property type="molecule type" value="Genomic_DNA"/>
</dbReference>
<evidence type="ECO:0000313" key="10">
    <source>
        <dbReference type="Proteomes" id="UP000094463"/>
    </source>
</evidence>
<keyword evidence="3" id="KW-1003">Cell membrane</keyword>
<feature type="transmembrane region" description="Helical" evidence="7">
    <location>
        <begin position="245"/>
        <end position="264"/>
    </location>
</feature>
<dbReference type="Proteomes" id="UP000094463">
    <property type="component" value="Chromosome"/>
</dbReference>
<dbReference type="InterPro" id="IPR000620">
    <property type="entry name" value="EamA_dom"/>
</dbReference>
<feature type="transmembrane region" description="Helical" evidence="7">
    <location>
        <begin position="34"/>
        <end position="54"/>
    </location>
</feature>
<reference evidence="9 10" key="1">
    <citation type="submission" date="2015-08" db="EMBL/GenBank/DDBJ databases">
        <title>The complete genome sequence of Bacillus beveridgei MLTeJB.</title>
        <authorList>
            <person name="Hanson T.E."/>
            <person name="Mesa C."/>
            <person name="Basesman S.M."/>
            <person name="Oremland R.S."/>
        </authorList>
    </citation>
    <scope>NUCLEOTIDE SEQUENCE [LARGE SCALE GENOMIC DNA]</scope>
    <source>
        <strain evidence="9 10">MLTeJB</strain>
    </source>
</reference>
<sequence>MSKFTTYLMLVTVMIFWGMNVVAIKFLVDAFSPVMMQGLRIGSAGILILILLWFFNDLKPVTIKQWLYITAGALFGQVLHHGMIGYGLQFTTASNGSLILGLIPITTAIFSALFLKEPLSKLQFSGVIVAFAGVFFVVVEPNPNHWLVSTGDLFIFTGMMVQAFSFIIIRKATITMNPRQMTVIMLLIGAAFLTVFGFTVEDPNIPPVIGNSWIWIVFFSSAILATGLGHIMYNAAIQRIGAGQTAVFNNLVPLFAMTGAYFLLGEPIHLRHIVGFIFIVSGVFLGTGYIEQRINARTRASS</sequence>
<evidence type="ECO:0000256" key="1">
    <source>
        <dbReference type="ARBA" id="ARBA00004651"/>
    </source>
</evidence>
<dbReference type="Pfam" id="PF00892">
    <property type="entry name" value="EamA"/>
    <property type="match status" value="2"/>
</dbReference>
<feature type="transmembrane region" description="Helical" evidence="7">
    <location>
        <begin position="212"/>
        <end position="233"/>
    </location>
</feature>
<dbReference type="InterPro" id="IPR037185">
    <property type="entry name" value="EmrE-like"/>
</dbReference>
<feature type="transmembrane region" description="Helical" evidence="7">
    <location>
        <begin position="66"/>
        <end position="84"/>
    </location>
</feature>
<dbReference type="PANTHER" id="PTHR32322">
    <property type="entry name" value="INNER MEMBRANE TRANSPORTER"/>
    <property type="match status" value="1"/>
</dbReference>
<evidence type="ECO:0000256" key="4">
    <source>
        <dbReference type="ARBA" id="ARBA00022692"/>
    </source>
</evidence>
<dbReference type="GO" id="GO:0005886">
    <property type="term" value="C:plasma membrane"/>
    <property type="evidence" value="ECO:0007669"/>
    <property type="project" value="UniProtKB-SubCell"/>
</dbReference>
<dbReference type="OrthoDB" id="4529062at2"/>
<evidence type="ECO:0000259" key="8">
    <source>
        <dbReference type="Pfam" id="PF00892"/>
    </source>
</evidence>
<feature type="transmembrane region" description="Helical" evidence="7">
    <location>
        <begin position="7"/>
        <end position="28"/>
    </location>
</feature>
<feature type="transmembrane region" description="Helical" evidence="7">
    <location>
        <begin position="96"/>
        <end position="115"/>
    </location>
</feature>
<keyword evidence="5 7" id="KW-1133">Transmembrane helix</keyword>
<dbReference type="AlphaFoldDB" id="A0A1D7QVG2"/>
<feature type="transmembrane region" description="Helical" evidence="7">
    <location>
        <begin position="145"/>
        <end position="169"/>
    </location>
</feature>
<evidence type="ECO:0000256" key="5">
    <source>
        <dbReference type="ARBA" id="ARBA00022989"/>
    </source>
</evidence>
<proteinExistence type="inferred from homology"/>
<keyword evidence="4 7" id="KW-0812">Transmembrane</keyword>
<organism evidence="9 10">
    <name type="scientific">Salisediminibacterium beveridgei</name>
    <dbReference type="NCBI Taxonomy" id="632773"/>
    <lineage>
        <taxon>Bacteria</taxon>
        <taxon>Bacillati</taxon>
        <taxon>Bacillota</taxon>
        <taxon>Bacilli</taxon>
        <taxon>Bacillales</taxon>
        <taxon>Bacillaceae</taxon>
        <taxon>Salisediminibacterium</taxon>
    </lineage>
</organism>
<evidence type="ECO:0000313" key="9">
    <source>
        <dbReference type="EMBL" id="AOM83006.1"/>
    </source>
</evidence>
<dbReference type="InterPro" id="IPR050638">
    <property type="entry name" value="AA-Vitamin_Transporters"/>
</dbReference>
<feature type="domain" description="EamA" evidence="8">
    <location>
        <begin position="150"/>
        <end position="285"/>
    </location>
</feature>
<feature type="domain" description="EamA" evidence="8">
    <location>
        <begin position="6"/>
        <end position="138"/>
    </location>
</feature>
<comment type="subcellular location">
    <subcellularLocation>
        <location evidence="1">Cell membrane</location>
        <topology evidence="1">Multi-pass membrane protein</topology>
    </subcellularLocation>
</comment>
<comment type="similarity">
    <text evidence="2">Belongs to the EamA transporter family.</text>
</comment>
<feature type="transmembrane region" description="Helical" evidence="7">
    <location>
        <begin position="270"/>
        <end position="290"/>
    </location>
</feature>
<feature type="transmembrane region" description="Helical" evidence="7">
    <location>
        <begin position="181"/>
        <end position="200"/>
    </location>
</feature>
<evidence type="ECO:0000256" key="2">
    <source>
        <dbReference type="ARBA" id="ARBA00007362"/>
    </source>
</evidence>
<dbReference type="STRING" id="632773.BBEV_1645"/>
<name>A0A1D7QVG2_9BACI</name>
<keyword evidence="10" id="KW-1185">Reference proteome</keyword>
<feature type="transmembrane region" description="Helical" evidence="7">
    <location>
        <begin position="122"/>
        <end position="139"/>
    </location>
</feature>
<dbReference type="RefSeq" id="WP_069365029.1">
    <property type="nucleotide sequence ID" value="NZ_CP012502.1"/>
</dbReference>
<evidence type="ECO:0000256" key="7">
    <source>
        <dbReference type="SAM" id="Phobius"/>
    </source>
</evidence>
<evidence type="ECO:0000256" key="3">
    <source>
        <dbReference type="ARBA" id="ARBA00022475"/>
    </source>
</evidence>
<evidence type="ECO:0000256" key="6">
    <source>
        <dbReference type="ARBA" id="ARBA00023136"/>
    </source>
</evidence>
<dbReference type="SUPFAM" id="SSF103481">
    <property type="entry name" value="Multidrug resistance efflux transporter EmrE"/>
    <property type="match status" value="2"/>
</dbReference>
<gene>
    <name evidence="9" type="primary">yyaM-3</name>
    <name evidence="9" type="ORF">BBEV_1645</name>
</gene>
<dbReference type="KEGG" id="bbev:BBEV_1645"/>
<dbReference type="PANTHER" id="PTHR32322:SF18">
    <property type="entry name" value="S-ADENOSYLMETHIONINE_S-ADENOSYLHOMOCYSTEINE TRANSPORTER"/>
    <property type="match status" value="1"/>
</dbReference>
<protein>
    <submittedName>
        <fullName evidence="9">Permease of the drug/metabolite transporter (DMT) superfamily</fullName>
    </submittedName>
</protein>
<accession>A0A1D7QVG2</accession>